<reference evidence="2" key="1">
    <citation type="submission" date="2015-01" db="EMBL/GenBank/DDBJ databases">
        <title>Transcriptome Assembly of Fopius arisanus.</title>
        <authorList>
            <person name="Geib S."/>
        </authorList>
    </citation>
    <scope>NUCLEOTIDE SEQUENCE</scope>
</reference>
<evidence type="ECO:0000256" key="1">
    <source>
        <dbReference type="SAM" id="MobiDB-lite"/>
    </source>
</evidence>
<organism evidence="2">
    <name type="scientific">Fopius arisanus</name>
    <dbReference type="NCBI Taxonomy" id="64838"/>
    <lineage>
        <taxon>Eukaryota</taxon>
        <taxon>Metazoa</taxon>
        <taxon>Ecdysozoa</taxon>
        <taxon>Arthropoda</taxon>
        <taxon>Hexapoda</taxon>
        <taxon>Insecta</taxon>
        <taxon>Pterygota</taxon>
        <taxon>Neoptera</taxon>
        <taxon>Endopterygota</taxon>
        <taxon>Hymenoptera</taxon>
        <taxon>Apocrita</taxon>
        <taxon>Ichneumonoidea</taxon>
        <taxon>Braconidae</taxon>
        <taxon>Opiinae</taxon>
        <taxon>Fopius</taxon>
    </lineage>
</organism>
<gene>
    <name evidence="2" type="ORF">g.25552</name>
</gene>
<feature type="region of interest" description="Disordered" evidence="1">
    <location>
        <begin position="16"/>
        <end position="68"/>
    </location>
</feature>
<name>A0A0C9S0E0_9HYME</name>
<evidence type="ECO:0000313" key="2">
    <source>
        <dbReference type="EMBL" id="JAG85072.1"/>
    </source>
</evidence>
<dbReference type="EMBL" id="GBYB01015305">
    <property type="protein sequence ID" value="JAG85072.1"/>
    <property type="molecule type" value="Transcribed_RNA"/>
</dbReference>
<dbReference type="AlphaFoldDB" id="A0A0C9S0E0"/>
<proteinExistence type="predicted"/>
<protein>
    <submittedName>
        <fullName evidence="2">Uncharacterized protein</fullName>
    </submittedName>
</protein>
<accession>A0A0C9S0E0</accession>
<feature type="compositionally biased region" description="Basic and acidic residues" evidence="1">
    <location>
        <begin position="46"/>
        <end position="67"/>
    </location>
</feature>
<sequence length="122" mass="13838">MRMSGRIRSVIIMRRMSCENGLNEGDGEDEADSERGENKDDGDERADERGTEEVGDETVKENAEARAEGTNWKKTAIEGSKDVTKRSTKRRERIAHLYGISDGECNDEFGKLSYVKFSKDIW</sequence>